<organism evidence="7 8">
    <name type="scientific">Cynoglossus semilaevis</name>
    <name type="common">Tongue sole</name>
    <dbReference type="NCBI Taxonomy" id="244447"/>
    <lineage>
        <taxon>Eukaryota</taxon>
        <taxon>Metazoa</taxon>
        <taxon>Chordata</taxon>
        <taxon>Craniata</taxon>
        <taxon>Vertebrata</taxon>
        <taxon>Euteleostomi</taxon>
        <taxon>Actinopterygii</taxon>
        <taxon>Neopterygii</taxon>
        <taxon>Teleostei</taxon>
        <taxon>Neoteleostei</taxon>
        <taxon>Acanthomorphata</taxon>
        <taxon>Carangaria</taxon>
        <taxon>Pleuronectiformes</taxon>
        <taxon>Pleuronectoidei</taxon>
        <taxon>Cynoglossidae</taxon>
        <taxon>Cynoglossinae</taxon>
        <taxon>Cynoglossus</taxon>
    </lineage>
</organism>
<dbReference type="OMA" id="TIYEHIM"/>
<keyword evidence="4" id="KW-0443">Lipid metabolism</keyword>
<dbReference type="Ensembl" id="ENSCSET00000013735.1">
    <property type="protein sequence ID" value="ENSCSEP00000013576.1"/>
    <property type="gene ID" value="ENSCSEG00000008744.1"/>
</dbReference>
<feature type="transmembrane region" description="Helical" evidence="5">
    <location>
        <begin position="37"/>
        <end position="60"/>
    </location>
</feature>
<accession>A0A3P8VJW6</accession>
<keyword evidence="2" id="KW-0808">Transferase</keyword>
<dbReference type="Pfam" id="PF04970">
    <property type="entry name" value="LRAT"/>
    <property type="match status" value="1"/>
</dbReference>
<keyword evidence="8" id="KW-1185">Reference proteome</keyword>
<dbReference type="PANTHER" id="PTHR13943:SF79">
    <property type="entry name" value="HYPOTHETICAL LOC794087"/>
    <property type="match status" value="1"/>
</dbReference>
<dbReference type="AlphaFoldDB" id="A0A3P8VJW6"/>
<proteinExistence type="inferred from homology"/>
<evidence type="ECO:0000256" key="4">
    <source>
        <dbReference type="ARBA" id="ARBA00023098"/>
    </source>
</evidence>
<feature type="domain" description="LRAT" evidence="6">
    <location>
        <begin position="74"/>
        <end position="189"/>
    </location>
</feature>
<dbReference type="GO" id="GO:0016410">
    <property type="term" value="F:N-acyltransferase activity"/>
    <property type="evidence" value="ECO:0007669"/>
    <property type="project" value="TreeGrafter"/>
</dbReference>
<sequence length="210" mass="24467">MSNVKSFQPKTIEDESFSWSCHRTCGTPDVFVLCCPYMVNIYITIGFVLKFLTVSFIFFAQKYSQPKLYPGDIVEFPRNKYVSHFGVYYGERDGVPYVAHLTSRDSDTKLELFGRALKSQVRLDPLDLLGKKYKVSNMLDDSFSPRDFHTIVKSSIDDIMGREMTFDILFHNSEHQATLFRYGVKKSQQIDKIYEHILPAWQKPFNDKKL</sequence>
<evidence type="ECO:0000256" key="5">
    <source>
        <dbReference type="SAM" id="Phobius"/>
    </source>
</evidence>
<dbReference type="PROSITE" id="PS51934">
    <property type="entry name" value="LRAT"/>
    <property type="match status" value="1"/>
</dbReference>
<keyword evidence="5" id="KW-0472">Membrane</keyword>
<dbReference type="FunCoup" id="A0A3P8VJW6">
    <property type="interactions" value="70"/>
</dbReference>
<dbReference type="Proteomes" id="UP000265120">
    <property type="component" value="Chromosome 14"/>
</dbReference>
<comment type="similarity">
    <text evidence="1">Belongs to the H-rev107 family.</text>
</comment>
<dbReference type="InterPro" id="IPR007053">
    <property type="entry name" value="LRAT_dom"/>
</dbReference>
<dbReference type="InParanoid" id="A0A3P8VJW6"/>
<evidence type="ECO:0000256" key="2">
    <source>
        <dbReference type="ARBA" id="ARBA00022679"/>
    </source>
</evidence>
<reference evidence="7" key="3">
    <citation type="submission" date="2025-09" db="UniProtKB">
        <authorList>
            <consortium name="Ensembl"/>
        </authorList>
    </citation>
    <scope>IDENTIFICATION</scope>
</reference>
<dbReference type="GeneTree" id="ENSGT00940000156634"/>
<keyword evidence="5" id="KW-1133">Transmembrane helix</keyword>
<dbReference type="GO" id="GO:0004623">
    <property type="term" value="F:phospholipase A2 activity"/>
    <property type="evidence" value="ECO:0007669"/>
    <property type="project" value="TreeGrafter"/>
</dbReference>
<dbReference type="GO" id="GO:0008970">
    <property type="term" value="F:phospholipase A1 activity"/>
    <property type="evidence" value="ECO:0007669"/>
    <property type="project" value="TreeGrafter"/>
</dbReference>
<reference evidence="7" key="2">
    <citation type="submission" date="2025-08" db="UniProtKB">
        <authorList>
            <consortium name="Ensembl"/>
        </authorList>
    </citation>
    <scope>IDENTIFICATION</scope>
</reference>
<evidence type="ECO:0000313" key="8">
    <source>
        <dbReference type="Proteomes" id="UP000265120"/>
    </source>
</evidence>
<evidence type="ECO:0000259" key="6">
    <source>
        <dbReference type="PROSITE" id="PS51934"/>
    </source>
</evidence>
<evidence type="ECO:0000256" key="1">
    <source>
        <dbReference type="ARBA" id="ARBA00007824"/>
    </source>
</evidence>
<keyword evidence="5" id="KW-0812">Transmembrane</keyword>
<reference evidence="7 8" key="1">
    <citation type="journal article" date="2014" name="Nat. Genet.">
        <title>Whole-genome sequence of a flatfish provides insights into ZW sex chromosome evolution and adaptation to a benthic lifestyle.</title>
        <authorList>
            <person name="Chen S."/>
            <person name="Zhang G."/>
            <person name="Shao C."/>
            <person name="Huang Q."/>
            <person name="Liu G."/>
            <person name="Zhang P."/>
            <person name="Song W."/>
            <person name="An N."/>
            <person name="Chalopin D."/>
            <person name="Volff J.N."/>
            <person name="Hong Y."/>
            <person name="Li Q."/>
            <person name="Sha Z."/>
            <person name="Zhou H."/>
            <person name="Xie M."/>
            <person name="Yu Q."/>
            <person name="Liu Y."/>
            <person name="Xiang H."/>
            <person name="Wang N."/>
            <person name="Wu K."/>
            <person name="Yang C."/>
            <person name="Zhou Q."/>
            <person name="Liao X."/>
            <person name="Yang L."/>
            <person name="Hu Q."/>
            <person name="Zhang J."/>
            <person name="Meng L."/>
            <person name="Jin L."/>
            <person name="Tian Y."/>
            <person name="Lian J."/>
            <person name="Yang J."/>
            <person name="Miao G."/>
            <person name="Liu S."/>
            <person name="Liang Z."/>
            <person name="Yan F."/>
            <person name="Li Y."/>
            <person name="Sun B."/>
            <person name="Zhang H."/>
            <person name="Zhang J."/>
            <person name="Zhu Y."/>
            <person name="Du M."/>
            <person name="Zhao Y."/>
            <person name="Schartl M."/>
            <person name="Tang Q."/>
            <person name="Wang J."/>
        </authorList>
    </citation>
    <scope>NUCLEOTIDE SEQUENCE</scope>
</reference>
<dbReference type="PANTHER" id="PTHR13943">
    <property type="entry name" value="HRAS-LIKE SUPPRESSOR - RELATED"/>
    <property type="match status" value="1"/>
</dbReference>
<protein>
    <submittedName>
        <fullName evidence="7">Phospholipase A and acyltransferase 1-like</fullName>
    </submittedName>
</protein>
<keyword evidence="3" id="KW-0378">Hydrolase</keyword>
<dbReference type="GO" id="GO:0070292">
    <property type="term" value="P:N-acylphosphatidylethanolamine metabolic process"/>
    <property type="evidence" value="ECO:0007669"/>
    <property type="project" value="TreeGrafter"/>
</dbReference>
<dbReference type="InterPro" id="IPR051496">
    <property type="entry name" value="H-rev107_PLA/AT"/>
</dbReference>
<evidence type="ECO:0000313" key="7">
    <source>
        <dbReference type="Ensembl" id="ENSCSEP00000013576.1"/>
    </source>
</evidence>
<dbReference type="GO" id="GO:0005737">
    <property type="term" value="C:cytoplasm"/>
    <property type="evidence" value="ECO:0007669"/>
    <property type="project" value="TreeGrafter"/>
</dbReference>
<dbReference type="Gene3D" id="3.90.1720.10">
    <property type="entry name" value="endopeptidase domain like (from Nostoc punctiforme)"/>
    <property type="match status" value="1"/>
</dbReference>
<evidence type="ECO:0000256" key="3">
    <source>
        <dbReference type="ARBA" id="ARBA00022801"/>
    </source>
</evidence>
<name>A0A3P8VJW6_CYNSE</name>